<dbReference type="CDD" id="cd16913">
    <property type="entry name" value="YkuD_like"/>
    <property type="match status" value="1"/>
</dbReference>
<accession>A0ABZ0SF03</accession>
<dbReference type="PANTHER" id="PTHR30582">
    <property type="entry name" value="L,D-TRANSPEPTIDASE"/>
    <property type="match status" value="1"/>
</dbReference>
<dbReference type="SUPFAM" id="SSF141523">
    <property type="entry name" value="L,D-transpeptidase catalytic domain-like"/>
    <property type="match status" value="1"/>
</dbReference>
<dbReference type="GO" id="GO:0016740">
    <property type="term" value="F:transferase activity"/>
    <property type="evidence" value="ECO:0007669"/>
    <property type="project" value="UniProtKB-KW"/>
</dbReference>
<dbReference type="EMBL" id="CP121472">
    <property type="protein sequence ID" value="WPL19089.1"/>
    <property type="molecule type" value="Genomic_DNA"/>
</dbReference>
<feature type="compositionally biased region" description="Polar residues" evidence="8">
    <location>
        <begin position="236"/>
        <end position="245"/>
    </location>
</feature>
<keyword evidence="3 10" id="KW-0808">Transferase</keyword>
<evidence type="ECO:0000256" key="4">
    <source>
        <dbReference type="ARBA" id="ARBA00022960"/>
    </source>
</evidence>
<dbReference type="InterPro" id="IPR050979">
    <property type="entry name" value="LD-transpeptidase"/>
</dbReference>
<dbReference type="InterPro" id="IPR005490">
    <property type="entry name" value="LD_TPept_cat_dom"/>
</dbReference>
<evidence type="ECO:0000256" key="5">
    <source>
        <dbReference type="ARBA" id="ARBA00022984"/>
    </source>
</evidence>
<feature type="active site" description="Nucleophile" evidence="7">
    <location>
        <position position="375"/>
    </location>
</feature>
<feature type="compositionally biased region" description="Basic and acidic residues" evidence="8">
    <location>
        <begin position="261"/>
        <end position="273"/>
    </location>
</feature>
<evidence type="ECO:0000259" key="9">
    <source>
        <dbReference type="PROSITE" id="PS52029"/>
    </source>
</evidence>
<evidence type="ECO:0000256" key="8">
    <source>
        <dbReference type="SAM" id="MobiDB-lite"/>
    </source>
</evidence>
<sequence>MSIEKMKQSQHRMPPPQARLGIAGHFARRPCQCLAVAANAAVDTGVFRLAKGAVIEATLDIAEKIRTLGTETIARHPALVMIATVKRGHRRNGALLTTDARALVFWSMTPLAALRQLGQVGAAAIGLISARLISPTGLSRLLADLLPVALRLHRPIMRASEASRQTPFFGPAPSGSRRQKLTQIPSALSLGLVAALLASGCASQRYPDLNAPDPLAQDLPRREDQISVGSWEHSRQALSGSTSPAETHAVPTSEPPLAAEDGEHVRPKAKLPDPPDPASLPPAKQRRIEIQLKDQRFLYFEDDQLVWSGPISSGTRQHPTPKGRFRVQSKDIDKRSGSYTNSFNRPTPMPYSLQFHGPYFIHEGYLPDKPASHGCVRLRYEDAKFVFDRMQLGDRVIVTS</sequence>
<feature type="region of interest" description="Disordered" evidence="8">
    <location>
        <begin position="228"/>
        <end position="282"/>
    </location>
</feature>
<evidence type="ECO:0000256" key="7">
    <source>
        <dbReference type="PROSITE-ProRule" id="PRU01373"/>
    </source>
</evidence>
<keyword evidence="5 7" id="KW-0573">Peptidoglycan synthesis</keyword>
<proteinExistence type="inferred from homology"/>
<keyword evidence="11" id="KW-1185">Reference proteome</keyword>
<protein>
    <submittedName>
        <fullName evidence="10">L,D-transpeptidase YciB</fullName>
        <ecNumber evidence="10">2.-.-.-</ecNumber>
    </submittedName>
</protein>
<dbReference type="Pfam" id="PF03734">
    <property type="entry name" value="YkuD"/>
    <property type="match status" value="1"/>
</dbReference>
<dbReference type="PANTHER" id="PTHR30582:SF2">
    <property type="entry name" value="L,D-TRANSPEPTIDASE YCIB-RELATED"/>
    <property type="match status" value="1"/>
</dbReference>
<dbReference type="PROSITE" id="PS52029">
    <property type="entry name" value="LD_TPASE"/>
    <property type="match status" value="1"/>
</dbReference>
<dbReference type="InterPro" id="IPR038063">
    <property type="entry name" value="Transpep_catalytic_dom"/>
</dbReference>
<feature type="domain" description="L,D-TPase catalytic" evidence="9">
    <location>
        <begin position="286"/>
        <end position="399"/>
    </location>
</feature>
<comment type="similarity">
    <text evidence="2">Belongs to the YkuD family.</text>
</comment>
<dbReference type="EC" id="2.-.-.-" evidence="10"/>
<name>A0ABZ0SF03_9GAMM</name>
<dbReference type="Proteomes" id="UP001432180">
    <property type="component" value="Chromosome"/>
</dbReference>
<evidence type="ECO:0000313" key="11">
    <source>
        <dbReference type="Proteomes" id="UP001432180"/>
    </source>
</evidence>
<evidence type="ECO:0000256" key="1">
    <source>
        <dbReference type="ARBA" id="ARBA00004752"/>
    </source>
</evidence>
<keyword evidence="4 7" id="KW-0133">Cell shape</keyword>
<evidence type="ECO:0000256" key="6">
    <source>
        <dbReference type="ARBA" id="ARBA00023316"/>
    </source>
</evidence>
<feature type="active site" description="Proton donor/acceptor" evidence="7">
    <location>
        <position position="362"/>
    </location>
</feature>
<evidence type="ECO:0000256" key="3">
    <source>
        <dbReference type="ARBA" id="ARBA00022679"/>
    </source>
</evidence>
<organism evidence="10 11">
    <name type="scientific">Thiorhodovibrio winogradskyi</name>
    <dbReference type="NCBI Taxonomy" id="77007"/>
    <lineage>
        <taxon>Bacteria</taxon>
        <taxon>Pseudomonadati</taxon>
        <taxon>Pseudomonadota</taxon>
        <taxon>Gammaproteobacteria</taxon>
        <taxon>Chromatiales</taxon>
        <taxon>Chromatiaceae</taxon>
        <taxon>Thiorhodovibrio</taxon>
    </lineage>
</organism>
<keyword evidence="6 7" id="KW-0961">Cell wall biogenesis/degradation</keyword>
<dbReference type="Gene3D" id="2.40.440.10">
    <property type="entry name" value="L,D-transpeptidase catalytic domain-like"/>
    <property type="match status" value="1"/>
</dbReference>
<evidence type="ECO:0000256" key="2">
    <source>
        <dbReference type="ARBA" id="ARBA00005992"/>
    </source>
</evidence>
<evidence type="ECO:0000313" key="10">
    <source>
        <dbReference type="EMBL" id="WPL19089.1"/>
    </source>
</evidence>
<comment type="pathway">
    <text evidence="1 7">Cell wall biogenesis; peptidoglycan biosynthesis.</text>
</comment>
<gene>
    <name evidence="10" type="primary">yciB_2</name>
    <name evidence="10" type="ORF">Thiowin_04193</name>
</gene>
<reference evidence="10 11" key="1">
    <citation type="journal article" date="2023" name="Microorganisms">
        <title>Thiorhodovibrio frisius and Trv. litoralis spp. nov., Two Novel Members from a Clade of Fastidious Purple Sulfur Bacteria That Exhibit Unique Red-Shifted Light-Harvesting Capabilities.</title>
        <authorList>
            <person name="Methner A."/>
            <person name="Kuzyk S.B."/>
            <person name="Petersen J."/>
            <person name="Bauer S."/>
            <person name="Brinkmann H."/>
            <person name="Sichau K."/>
            <person name="Wanner G."/>
            <person name="Wolf J."/>
            <person name="Neumann-Schaal M."/>
            <person name="Henke P."/>
            <person name="Tank M."/>
            <person name="Sproer C."/>
            <person name="Bunk B."/>
            <person name="Overmann J."/>
        </authorList>
    </citation>
    <scope>NUCLEOTIDE SEQUENCE [LARGE SCALE GENOMIC DNA]</scope>
    <source>
        <strain evidence="10 11">DSM 6702</strain>
    </source>
</reference>